<feature type="compositionally biased region" description="Basic residues" evidence="1">
    <location>
        <begin position="99"/>
        <end position="110"/>
    </location>
</feature>
<accession>A0A8T0VEF9</accession>
<reference evidence="2" key="1">
    <citation type="submission" date="2020-05" db="EMBL/GenBank/DDBJ databases">
        <title>WGS assembly of Panicum virgatum.</title>
        <authorList>
            <person name="Lovell J.T."/>
            <person name="Jenkins J."/>
            <person name="Shu S."/>
            <person name="Juenger T.E."/>
            <person name="Schmutz J."/>
        </authorList>
    </citation>
    <scope>NUCLEOTIDE SEQUENCE</scope>
    <source>
        <strain evidence="2">AP13</strain>
    </source>
</reference>
<dbReference type="EMBL" id="CM029040">
    <property type="protein sequence ID" value="KAG2634722.1"/>
    <property type="molecule type" value="Genomic_DNA"/>
</dbReference>
<organism evidence="2 3">
    <name type="scientific">Panicum virgatum</name>
    <name type="common">Blackwell switchgrass</name>
    <dbReference type="NCBI Taxonomy" id="38727"/>
    <lineage>
        <taxon>Eukaryota</taxon>
        <taxon>Viridiplantae</taxon>
        <taxon>Streptophyta</taxon>
        <taxon>Embryophyta</taxon>
        <taxon>Tracheophyta</taxon>
        <taxon>Spermatophyta</taxon>
        <taxon>Magnoliopsida</taxon>
        <taxon>Liliopsida</taxon>
        <taxon>Poales</taxon>
        <taxon>Poaceae</taxon>
        <taxon>PACMAD clade</taxon>
        <taxon>Panicoideae</taxon>
        <taxon>Panicodae</taxon>
        <taxon>Paniceae</taxon>
        <taxon>Panicinae</taxon>
        <taxon>Panicum</taxon>
        <taxon>Panicum sect. Hiantes</taxon>
    </lineage>
</organism>
<feature type="compositionally biased region" description="Basic and acidic residues" evidence="1">
    <location>
        <begin position="77"/>
        <end position="88"/>
    </location>
</feature>
<comment type="caution">
    <text evidence="2">The sequence shown here is derived from an EMBL/GenBank/DDBJ whole genome shotgun (WGS) entry which is preliminary data.</text>
</comment>
<evidence type="ECO:0000313" key="2">
    <source>
        <dbReference type="EMBL" id="KAG2634722.1"/>
    </source>
</evidence>
<name>A0A8T0VEF9_PANVG</name>
<dbReference type="AlphaFoldDB" id="A0A8T0VEF9"/>
<feature type="compositionally biased region" description="Low complexity" evidence="1">
    <location>
        <begin position="190"/>
        <end position="200"/>
    </location>
</feature>
<proteinExistence type="predicted"/>
<dbReference type="Proteomes" id="UP000823388">
    <property type="component" value="Chromosome 2N"/>
</dbReference>
<evidence type="ECO:0000256" key="1">
    <source>
        <dbReference type="SAM" id="MobiDB-lite"/>
    </source>
</evidence>
<gene>
    <name evidence="2" type="ORF">PVAP13_2NG308206</name>
</gene>
<protein>
    <submittedName>
        <fullName evidence="2">Uncharacterized protein</fullName>
    </submittedName>
</protein>
<feature type="compositionally biased region" description="Basic and acidic residues" evidence="1">
    <location>
        <begin position="20"/>
        <end position="33"/>
    </location>
</feature>
<feature type="compositionally biased region" description="Basic and acidic residues" evidence="1">
    <location>
        <begin position="169"/>
        <end position="183"/>
    </location>
</feature>
<keyword evidence="3" id="KW-1185">Reference proteome</keyword>
<feature type="region of interest" description="Disordered" evidence="1">
    <location>
        <begin position="1"/>
        <end position="212"/>
    </location>
</feature>
<evidence type="ECO:0000313" key="3">
    <source>
        <dbReference type="Proteomes" id="UP000823388"/>
    </source>
</evidence>
<sequence length="269" mass="29146">MAAAPGRVATGGGAGGQHAAEGDGRRWQEDLQARRYGPVMPARRPGEDNEPPLPTRSGERRSVTPPPSMVCRKRSEHARLQPRDKDGKFCSASPSLGGRVKRSARAKARRASPSSFGMGRTGGRKSESDGNSDTVAIPVIVLDDSDSGDDGDSASGDDRDSDLVITSSSKEDMVRLTSRDFRSKQKKKVSTTLGKSSSTTSKKKKKEEVTSQGEIRKIWKLQIKIDAKEVKISGLVDTLEKEKAAKLSLERQLAAAQKKASEKWQIPVY</sequence>
<feature type="compositionally biased region" description="Acidic residues" evidence="1">
    <location>
        <begin position="143"/>
        <end position="152"/>
    </location>
</feature>